<dbReference type="InterPro" id="IPR003111">
    <property type="entry name" value="Lon_prtase_N"/>
</dbReference>
<dbReference type="EC" id="3.4.21.53" evidence="10"/>
<dbReference type="PANTHER" id="PTHR43718:SF2">
    <property type="entry name" value="LON PROTEASE HOMOLOG, MITOCHONDRIAL"/>
    <property type="match status" value="1"/>
</dbReference>
<dbReference type="PROSITE" id="PS51787">
    <property type="entry name" value="LON_N"/>
    <property type="match status" value="1"/>
</dbReference>
<dbReference type="NCBIfam" id="TIGR00763">
    <property type="entry name" value="lon"/>
    <property type="match status" value="1"/>
</dbReference>
<feature type="compositionally biased region" description="Basic and acidic residues" evidence="12">
    <location>
        <begin position="290"/>
        <end position="319"/>
    </location>
</feature>
<feature type="compositionally biased region" description="Polar residues" evidence="12">
    <location>
        <begin position="211"/>
        <end position="231"/>
    </location>
</feature>
<dbReference type="GO" id="GO:0005759">
    <property type="term" value="C:mitochondrial matrix"/>
    <property type="evidence" value="ECO:0007669"/>
    <property type="project" value="UniProtKB-SubCell"/>
</dbReference>
<feature type="active site" evidence="10 11">
    <location>
        <position position="1136"/>
    </location>
</feature>
<dbReference type="CDD" id="cd19500">
    <property type="entry name" value="RecA-like_Lon"/>
    <property type="match status" value="1"/>
</dbReference>
<feature type="binding site" evidence="10">
    <location>
        <begin position="728"/>
        <end position="735"/>
    </location>
    <ligand>
        <name>ATP</name>
        <dbReference type="ChEBI" id="CHEBI:30616"/>
    </ligand>
</feature>
<dbReference type="GO" id="GO:0016887">
    <property type="term" value="F:ATP hydrolysis activity"/>
    <property type="evidence" value="ECO:0007669"/>
    <property type="project" value="UniProtKB-UniRule"/>
</dbReference>
<gene>
    <name evidence="10" type="primary">PIM1</name>
    <name evidence="15" type="ORF">FOB64_004388</name>
</gene>
<dbReference type="Gene3D" id="1.20.5.5270">
    <property type="match status" value="1"/>
</dbReference>
<dbReference type="Pfam" id="PF05362">
    <property type="entry name" value="Lon_C"/>
    <property type="match status" value="1"/>
</dbReference>
<dbReference type="InterPro" id="IPR003593">
    <property type="entry name" value="AAA+_ATPase"/>
</dbReference>
<dbReference type="InterPro" id="IPR027503">
    <property type="entry name" value="Lonm_euk"/>
</dbReference>
<dbReference type="GO" id="GO:0070407">
    <property type="term" value="P:oxidation-dependent protein catabolic process"/>
    <property type="evidence" value="ECO:0007669"/>
    <property type="project" value="UniProtKB-UniRule"/>
</dbReference>
<dbReference type="GO" id="GO:0003697">
    <property type="term" value="F:single-stranded DNA binding"/>
    <property type="evidence" value="ECO:0007669"/>
    <property type="project" value="TreeGrafter"/>
</dbReference>
<dbReference type="PANTHER" id="PTHR43718">
    <property type="entry name" value="LON PROTEASE"/>
    <property type="match status" value="1"/>
</dbReference>
<evidence type="ECO:0000256" key="8">
    <source>
        <dbReference type="ARBA" id="ARBA00023125"/>
    </source>
</evidence>
<evidence type="ECO:0000256" key="3">
    <source>
        <dbReference type="ARBA" id="ARBA00022741"/>
    </source>
</evidence>
<dbReference type="SUPFAM" id="SSF52540">
    <property type="entry name" value="P-loop containing nucleoside triphosphate hydrolases"/>
    <property type="match status" value="1"/>
</dbReference>
<dbReference type="Proteomes" id="UP000536275">
    <property type="component" value="Unassembled WGS sequence"/>
</dbReference>
<comment type="catalytic activity">
    <reaction evidence="10">
        <text>Hydrolysis of proteins in presence of ATP.</text>
        <dbReference type="EC" id="3.4.21.53"/>
    </reaction>
</comment>
<dbReference type="InterPro" id="IPR004815">
    <property type="entry name" value="Lon_bac/euk-typ"/>
</dbReference>
<reference evidence="15 16" key="1">
    <citation type="submission" date="2020-03" db="EMBL/GenBank/DDBJ databases">
        <title>FDA dAtabase for Regulatory Grade micrObial Sequences (FDA-ARGOS): Supporting development and validation of Infectious Disease Dx tests.</title>
        <authorList>
            <person name="Campos J."/>
            <person name="Goldberg B."/>
            <person name="Tallon L."/>
            <person name="Sadzewicz L."/>
            <person name="Vavikolanu K."/>
            <person name="Mehta A."/>
            <person name="Aluvathingal J."/>
            <person name="Nadendla S."/>
            <person name="Nandy P."/>
            <person name="Geyer C."/>
            <person name="Yan Y."/>
            <person name="Sichtig H."/>
        </authorList>
    </citation>
    <scope>NUCLEOTIDE SEQUENCE [LARGE SCALE GENOMIC DNA]</scope>
    <source>
        <strain evidence="15 16">FDAARGOS_656</strain>
    </source>
</reference>
<dbReference type="SUPFAM" id="SSF88697">
    <property type="entry name" value="PUA domain-like"/>
    <property type="match status" value="1"/>
</dbReference>
<dbReference type="InterPro" id="IPR054594">
    <property type="entry name" value="Lon_lid"/>
</dbReference>
<dbReference type="InterPro" id="IPR003959">
    <property type="entry name" value="ATPase_AAA_core"/>
</dbReference>
<keyword evidence="9 10" id="KW-0496">Mitochondrion</keyword>
<dbReference type="InterPro" id="IPR027065">
    <property type="entry name" value="Lon_Prtase"/>
</dbReference>
<dbReference type="SMART" id="SM00382">
    <property type="entry name" value="AAA"/>
    <property type="match status" value="1"/>
</dbReference>
<dbReference type="GO" id="GO:0034599">
    <property type="term" value="P:cellular response to oxidative stress"/>
    <property type="evidence" value="ECO:0007669"/>
    <property type="project" value="UniProtKB-UniRule"/>
</dbReference>
<evidence type="ECO:0000256" key="4">
    <source>
        <dbReference type="ARBA" id="ARBA00022801"/>
    </source>
</evidence>
<evidence type="ECO:0000256" key="12">
    <source>
        <dbReference type="SAM" id="MobiDB-lite"/>
    </source>
</evidence>
<feature type="active site" evidence="10 11">
    <location>
        <position position="1093"/>
    </location>
</feature>
<evidence type="ECO:0000256" key="7">
    <source>
        <dbReference type="ARBA" id="ARBA00022946"/>
    </source>
</evidence>
<keyword evidence="2 10" id="KW-0645">Protease</keyword>
<evidence type="ECO:0000313" key="16">
    <source>
        <dbReference type="Proteomes" id="UP000536275"/>
    </source>
</evidence>
<comment type="subcellular location">
    <subcellularLocation>
        <location evidence="1 10">Mitochondrion matrix</location>
    </subcellularLocation>
</comment>
<proteinExistence type="inferred from homology"/>
<feature type="region of interest" description="Disordered" evidence="12">
    <location>
        <begin position="150"/>
        <end position="179"/>
    </location>
</feature>
<dbReference type="Pfam" id="PF22667">
    <property type="entry name" value="Lon_lid"/>
    <property type="match status" value="1"/>
</dbReference>
<dbReference type="Gene3D" id="1.10.8.60">
    <property type="match status" value="1"/>
</dbReference>
<evidence type="ECO:0000256" key="11">
    <source>
        <dbReference type="PROSITE-ProRule" id="PRU01122"/>
    </source>
</evidence>
<organism evidence="15 16">
    <name type="scientific">Candida albicans</name>
    <name type="common">Yeast</name>
    <dbReference type="NCBI Taxonomy" id="5476"/>
    <lineage>
        <taxon>Eukaryota</taxon>
        <taxon>Fungi</taxon>
        <taxon>Dikarya</taxon>
        <taxon>Ascomycota</taxon>
        <taxon>Saccharomycotina</taxon>
        <taxon>Pichiomycetes</taxon>
        <taxon>Debaryomycetaceae</taxon>
        <taxon>Candida/Lodderomyces clade</taxon>
        <taxon>Candida</taxon>
    </lineage>
</organism>
<feature type="region of interest" description="Disordered" evidence="12">
    <location>
        <begin position="47"/>
        <end position="82"/>
    </location>
</feature>
<accession>A0A8H6F371</accession>
<evidence type="ECO:0000256" key="10">
    <source>
        <dbReference type="HAMAP-Rule" id="MF_03120"/>
    </source>
</evidence>
<dbReference type="InterPro" id="IPR014721">
    <property type="entry name" value="Ribsml_uS5_D2-typ_fold_subgr"/>
</dbReference>
<dbReference type="AlphaFoldDB" id="A0A8H6F371"/>
<sequence length="1216" mass="135982">MVEYESIARHYRTRNELLQVLQEDKNRTNLIKLSVLQIVTNNHFKYGTDINTPRKTRSGKSRPDTLTEKDNKGKTVNNKTHSEQVHEYEVTINKLKLEHTTTSKLQEAKIQSLKEENAKLKLQIKNNSSNHKTNINTSFSSIFTSSKSRPSILTSRDVKRSSGTTSRIGLKSRSTTENSPVSFALNKPIFEPVSTPVKKSKLTFSKSSKSINEFSPTQAHSETTISTGGARSSSVVPVSIPRTFIRNATSAVPTTIKLNDLASLPPITKSLPTNLPFLMPDTLQSLLRFDSEKEKQPSTDKSNDKDKPSRKEKETDTKPTIDPNNPVSSKSNISSSSGDGKNDDGSPKDKEFLSPSDSGLHPPFLAIAMKDRPFLPGATRHLHVSDPEVIKCVNHMINSNIKSPYFVLFHVRDTNSEDAALDVIKDRDFVHEVGTLCQIIKTTGSEILVYPHYRVKLVDISTPNSRSESIEKEQDNSQTSYLKKFEVSYAVTQQLKDEPYDEQSITINAWTRRIKELYEKLAPKYDQPENKEEIMSNPSMLADFIASKVHAKPEQIQEILESSNVETKLELSLQLLQVEADADEMRQTALKNIRERTEKAYAQSLIKEYTKELLKAAGIGENSKVHKFDERIKHLKMPEEAMKAYKTEKERLGTQSDMEQNVVERYLDWLTQIPFGVYTKDSFNVKKAREILDRDHYGLKDVKDRILEFISVGKISGNVDGKILCLAGPPGTGKTSIAKSIAEALNRKYTRIAVGGVQDVHDVKGHRRTYVASIPGRIVTALTQAKTSNPLMLIDEIDKLDTTSHGGAARAFLEILDPEQNNSFVDNFIEVKVDLSKVLFVCTANYLGSIPGPLRDRMEIIEVNGYTKNDKIEITKRHLIPAAAKKVGLDEGRVVIPDETISRLIDKYCRESGLRHIKSLINRIFSKASRKIVEELEETDVDSHNKDTVEGTLVAKESEKVISDKAKIDTENLPIEYIQSNTEDFVGPEIYIKDRLYETLNPGVATGLAYNTSGDGDALYIESILTDSISSDLGNAGLHVTGSLKDVMKESASIAYSFAKQFMVRQFPDNRFFEAAHIHVHCPGGAIPKDGPSAGIAFTSSLVSLALNKSLPNDTAMTGEITLTGKVLAIGGLREKSLGAKRAGYTKIIFPKDCEYQLDEIPDEVKEGLTYIPVEWYSEVFEHLFQGISKEEGNSVWKEEFAKLEDKKKSKKTNTK</sequence>
<feature type="compositionally biased region" description="Basic and acidic residues" evidence="12">
    <location>
        <begin position="61"/>
        <end position="73"/>
    </location>
</feature>
<dbReference type="SMART" id="SM00464">
    <property type="entry name" value="LON"/>
    <property type="match status" value="1"/>
</dbReference>
<protein>
    <recommendedName>
        <fullName evidence="10">Lon protease homolog, mitochondrial</fullName>
        <ecNumber evidence="10">3.4.21.53</ecNumber>
    </recommendedName>
</protein>
<keyword evidence="6 10" id="KW-0067">ATP-binding</keyword>
<dbReference type="GO" id="GO:0007005">
    <property type="term" value="P:mitochondrion organization"/>
    <property type="evidence" value="ECO:0007669"/>
    <property type="project" value="TreeGrafter"/>
</dbReference>
<evidence type="ECO:0000259" key="13">
    <source>
        <dbReference type="PROSITE" id="PS51786"/>
    </source>
</evidence>
<keyword evidence="7" id="KW-0809">Transit peptide</keyword>
<dbReference type="GO" id="GO:0051131">
    <property type="term" value="P:chaperone-mediated protein complex assembly"/>
    <property type="evidence" value="ECO:0007669"/>
    <property type="project" value="UniProtKB-UniRule"/>
</dbReference>
<dbReference type="FunFam" id="3.40.50.300:FF:003183">
    <property type="entry name" value="Lon protease homolog, mitochondrial"/>
    <property type="match status" value="1"/>
</dbReference>
<evidence type="ECO:0000313" key="15">
    <source>
        <dbReference type="EMBL" id="KAF6066941.1"/>
    </source>
</evidence>
<keyword evidence="4 10" id="KW-0378">Hydrolase</keyword>
<dbReference type="PROSITE" id="PS51786">
    <property type="entry name" value="LON_PROTEOLYTIC"/>
    <property type="match status" value="1"/>
</dbReference>
<feature type="compositionally biased region" description="Low complexity" evidence="12">
    <location>
        <begin position="323"/>
        <end position="339"/>
    </location>
</feature>
<keyword evidence="5 10" id="KW-0720">Serine protease</keyword>
<dbReference type="SUPFAM" id="SSF54211">
    <property type="entry name" value="Ribosomal protein S5 domain 2-like"/>
    <property type="match status" value="1"/>
</dbReference>
<dbReference type="InterPro" id="IPR015947">
    <property type="entry name" value="PUA-like_sf"/>
</dbReference>
<feature type="compositionally biased region" description="Basic and acidic residues" evidence="12">
    <location>
        <begin position="340"/>
        <end position="352"/>
    </location>
</feature>
<evidence type="ECO:0000256" key="1">
    <source>
        <dbReference type="ARBA" id="ARBA00004305"/>
    </source>
</evidence>
<evidence type="ECO:0000259" key="14">
    <source>
        <dbReference type="PROSITE" id="PS51787"/>
    </source>
</evidence>
<dbReference type="InterPro" id="IPR008269">
    <property type="entry name" value="Lon_proteolytic"/>
</dbReference>
<comment type="function">
    <text evidence="10">ATP-dependent serine protease that mediates the selective degradation of misfolded, unassembled or oxidatively damaged polypeptides as well as certain short-lived regulatory proteins in the mitochondrial matrix. May also have a chaperone function in the assembly of inner membrane protein complexes. Participates in the regulation of mitochondrial gene expression and in the maintenance of the integrity of the mitochondrial genome. Binds to mitochondrial DNA in a site-specific manner.</text>
</comment>
<feature type="domain" description="Lon N-terminal" evidence="14">
    <location>
        <begin position="362"/>
        <end position="580"/>
    </location>
</feature>
<feature type="region of interest" description="Disordered" evidence="12">
    <location>
        <begin position="290"/>
        <end position="357"/>
    </location>
</feature>
<dbReference type="Pfam" id="PF02190">
    <property type="entry name" value="LON_substr_bdg"/>
    <property type="match status" value="1"/>
</dbReference>
<evidence type="ECO:0000256" key="6">
    <source>
        <dbReference type="ARBA" id="ARBA00022840"/>
    </source>
</evidence>
<keyword evidence="8 10" id="KW-0238">DNA-binding</keyword>
<dbReference type="GO" id="GO:0006515">
    <property type="term" value="P:protein quality control for misfolded or incompletely synthesized proteins"/>
    <property type="evidence" value="ECO:0007669"/>
    <property type="project" value="UniProtKB-UniRule"/>
</dbReference>
<dbReference type="Gene3D" id="1.20.58.1480">
    <property type="match status" value="1"/>
</dbReference>
<comment type="subunit">
    <text evidence="10">Homohexamer or homoheptamer. Organized in a ring with a central cavity.</text>
</comment>
<dbReference type="Gene3D" id="3.30.230.10">
    <property type="match status" value="1"/>
</dbReference>
<dbReference type="InterPro" id="IPR027417">
    <property type="entry name" value="P-loop_NTPase"/>
</dbReference>
<comment type="similarity">
    <text evidence="10 11">Belongs to the peptidase S16 family.</text>
</comment>
<dbReference type="Pfam" id="PF00004">
    <property type="entry name" value="AAA"/>
    <property type="match status" value="1"/>
</dbReference>
<dbReference type="Gene3D" id="3.40.50.300">
    <property type="entry name" value="P-loop containing nucleotide triphosphate hydrolases"/>
    <property type="match status" value="1"/>
</dbReference>
<feature type="domain" description="Lon proteolytic" evidence="13">
    <location>
        <begin position="999"/>
        <end position="1187"/>
    </location>
</feature>
<evidence type="ECO:0000256" key="9">
    <source>
        <dbReference type="ARBA" id="ARBA00023128"/>
    </source>
</evidence>
<evidence type="ECO:0000256" key="2">
    <source>
        <dbReference type="ARBA" id="ARBA00022670"/>
    </source>
</evidence>
<name>A0A8H6F371_CANAX</name>
<feature type="compositionally biased region" description="Polar residues" evidence="12">
    <location>
        <begin position="161"/>
        <end position="179"/>
    </location>
</feature>
<comment type="caution">
    <text evidence="15">The sequence shown here is derived from an EMBL/GenBank/DDBJ whole genome shotgun (WGS) entry which is preliminary data.</text>
</comment>
<dbReference type="Gene3D" id="2.30.130.40">
    <property type="entry name" value="LON domain-like"/>
    <property type="match status" value="1"/>
</dbReference>
<dbReference type="GO" id="GO:0004252">
    <property type="term" value="F:serine-type endopeptidase activity"/>
    <property type="evidence" value="ECO:0007669"/>
    <property type="project" value="UniProtKB-UniRule"/>
</dbReference>
<evidence type="ECO:0000256" key="5">
    <source>
        <dbReference type="ARBA" id="ARBA00022825"/>
    </source>
</evidence>
<dbReference type="HAMAP" id="MF_03120">
    <property type="entry name" value="lonm_euk"/>
    <property type="match status" value="1"/>
</dbReference>
<keyword evidence="3 10" id="KW-0547">Nucleotide-binding</keyword>
<dbReference type="GO" id="GO:0004176">
    <property type="term" value="F:ATP-dependent peptidase activity"/>
    <property type="evidence" value="ECO:0007669"/>
    <property type="project" value="UniProtKB-UniRule"/>
</dbReference>
<dbReference type="PRINTS" id="PR00830">
    <property type="entry name" value="ENDOLAPTASE"/>
</dbReference>
<dbReference type="GO" id="GO:0005524">
    <property type="term" value="F:ATP binding"/>
    <property type="evidence" value="ECO:0007669"/>
    <property type="project" value="UniProtKB-UniRule"/>
</dbReference>
<dbReference type="InterPro" id="IPR020568">
    <property type="entry name" value="Ribosomal_Su5_D2-typ_SF"/>
</dbReference>
<dbReference type="GO" id="GO:0043565">
    <property type="term" value="F:sequence-specific DNA binding"/>
    <property type="evidence" value="ECO:0007669"/>
    <property type="project" value="UniProtKB-UniRule"/>
</dbReference>
<dbReference type="EMBL" id="JABWAD010000055">
    <property type="protein sequence ID" value="KAF6066941.1"/>
    <property type="molecule type" value="Genomic_DNA"/>
</dbReference>
<feature type="region of interest" description="Disordered" evidence="12">
    <location>
        <begin position="211"/>
        <end position="234"/>
    </location>
</feature>
<dbReference type="InterPro" id="IPR046336">
    <property type="entry name" value="Lon_prtase_N_sf"/>
</dbReference>